<dbReference type="eggNOG" id="COG0602">
    <property type="taxonomic scope" value="Bacteria"/>
</dbReference>
<keyword evidence="1 8" id="KW-0004">4Fe-4S</keyword>
<feature type="binding site" evidence="8">
    <location>
        <position position="33"/>
    </location>
    <ligand>
        <name>[4Fe-4S] cluster</name>
        <dbReference type="ChEBI" id="CHEBI:49883"/>
        <note>4Fe-4S-S-AdoMet</note>
    </ligand>
</feature>
<evidence type="ECO:0000256" key="4">
    <source>
        <dbReference type="ARBA" id="ARBA00022842"/>
    </source>
</evidence>
<feature type="binding site" evidence="8">
    <location>
        <position position="73"/>
    </location>
    <ligand>
        <name>S-adenosyl-L-methionine</name>
        <dbReference type="ChEBI" id="CHEBI:59789"/>
    </ligand>
</feature>
<dbReference type="GO" id="GO:0008616">
    <property type="term" value="P:tRNA queuosine(34) biosynthetic process"/>
    <property type="evidence" value="ECO:0007669"/>
    <property type="project" value="UniProtKB-UniRule"/>
</dbReference>
<dbReference type="Proteomes" id="UP000009891">
    <property type="component" value="Unassembled WGS sequence"/>
</dbReference>
<keyword evidence="8" id="KW-0671">Queuosine biosynthesis</keyword>
<keyword evidence="11" id="KW-1185">Reference proteome</keyword>
<dbReference type="InterPro" id="IPR007197">
    <property type="entry name" value="rSAM"/>
</dbReference>
<dbReference type="PIRSF" id="PIRSF000370">
    <property type="entry name" value="QueE"/>
    <property type="match status" value="1"/>
</dbReference>
<feature type="binding site" evidence="8">
    <location>
        <begin position="10"/>
        <end position="12"/>
    </location>
    <ligand>
        <name>substrate</name>
    </ligand>
</feature>
<keyword evidence="3 8" id="KW-0479">Metal-binding</keyword>
<dbReference type="GO" id="GO:1904047">
    <property type="term" value="F:S-adenosyl-L-methionine binding"/>
    <property type="evidence" value="ECO:0007669"/>
    <property type="project" value="UniProtKB-UniRule"/>
</dbReference>
<evidence type="ECO:0000256" key="5">
    <source>
        <dbReference type="ARBA" id="ARBA00023004"/>
    </source>
</evidence>
<keyword evidence="6 8" id="KW-0411">Iron-sulfur</keyword>
<evidence type="ECO:0000313" key="11">
    <source>
        <dbReference type="Proteomes" id="UP000009891"/>
    </source>
</evidence>
<dbReference type="SUPFAM" id="SSF102114">
    <property type="entry name" value="Radical SAM enzymes"/>
    <property type="match status" value="1"/>
</dbReference>
<dbReference type="GO" id="GO:0051539">
    <property type="term" value="F:4 iron, 4 sulfur cluster binding"/>
    <property type="evidence" value="ECO:0007669"/>
    <property type="project" value="UniProtKB-UniRule"/>
</dbReference>
<dbReference type="PROSITE" id="PS51918">
    <property type="entry name" value="RADICAL_SAM"/>
    <property type="match status" value="1"/>
</dbReference>
<dbReference type="InterPro" id="IPR013785">
    <property type="entry name" value="Aldolase_TIM"/>
</dbReference>
<dbReference type="Gene3D" id="3.20.20.70">
    <property type="entry name" value="Aldolase class I"/>
    <property type="match status" value="1"/>
</dbReference>
<dbReference type="PATRIC" id="fig|883156.3.peg.486"/>
<dbReference type="Pfam" id="PF04055">
    <property type="entry name" value="Radical_SAM"/>
    <property type="match status" value="1"/>
</dbReference>
<evidence type="ECO:0000256" key="8">
    <source>
        <dbReference type="HAMAP-Rule" id="MF_00917"/>
    </source>
</evidence>
<dbReference type="UniPathway" id="UPA00391"/>
<accession>K9DIR7</accession>
<dbReference type="EC" id="4.3.99.3" evidence="8"/>
<keyword evidence="2 8" id="KW-0949">S-adenosyl-L-methionine</keyword>
<evidence type="ECO:0000256" key="7">
    <source>
        <dbReference type="ARBA" id="ARBA00023239"/>
    </source>
</evidence>
<feature type="binding site" evidence="8">
    <location>
        <position position="25"/>
    </location>
    <ligand>
        <name>substrate</name>
    </ligand>
</feature>
<evidence type="ECO:0000259" key="9">
    <source>
        <dbReference type="PROSITE" id="PS51918"/>
    </source>
</evidence>
<feature type="binding site" evidence="8">
    <location>
        <position position="38"/>
    </location>
    <ligand>
        <name>Mg(2+)</name>
        <dbReference type="ChEBI" id="CHEBI:18420"/>
    </ligand>
</feature>
<reference evidence="10 11" key="1">
    <citation type="submission" date="2012-09" db="EMBL/GenBank/DDBJ databases">
        <title>The Genome Sequence of Veillonella ratti ACS-216-V-COL6B.</title>
        <authorList>
            <consortium name="The Broad Institute Genome Sequencing Platform"/>
            <person name="Earl A."/>
            <person name="Ward D."/>
            <person name="Feldgarden M."/>
            <person name="Gevers D."/>
            <person name="Saerens B."/>
            <person name="Vaneechoutte M."/>
            <person name="Walker B."/>
            <person name="Young S.K."/>
            <person name="Zeng Q."/>
            <person name="Gargeya S."/>
            <person name="Fitzgerald M."/>
            <person name="Haas B."/>
            <person name="Abouelleil A."/>
            <person name="Alvarado L."/>
            <person name="Arachchi H.M."/>
            <person name="Berlin A."/>
            <person name="Chapman S.B."/>
            <person name="Goldberg J."/>
            <person name="Griggs A."/>
            <person name="Gujja S."/>
            <person name="Hansen M."/>
            <person name="Howarth C."/>
            <person name="Imamovic A."/>
            <person name="Larimer J."/>
            <person name="McCowen C."/>
            <person name="Montmayeur A."/>
            <person name="Murphy C."/>
            <person name="Neiman D."/>
            <person name="Pearson M."/>
            <person name="Priest M."/>
            <person name="Roberts A."/>
            <person name="Saif S."/>
            <person name="Shea T."/>
            <person name="Sisk P."/>
            <person name="Sykes S."/>
            <person name="Wortman J."/>
            <person name="Nusbaum C."/>
            <person name="Birren B."/>
        </authorList>
    </citation>
    <scope>NUCLEOTIDE SEQUENCE [LARGE SCALE GENOMIC DNA]</scope>
    <source>
        <strain evidence="10 11">ACS-216-V-Col6b</strain>
    </source>
</reference>
<dbReference type="InterPro" id="IPR024924">
    <property type="entry name" value="7-CO-7-deazaguanine_synth-like"/>
</dbReference>
<evidence type="ECO:0000313" key="10">
    <source>
        <dbReference type="EMBL" id="EKU78692.1"/>
    </source>
</evidence>
<dbReference type="PANTHER" id="PTHR42836">
    <property type="entry name" value="7-CARBOXY-7-DEAZAGUANINE SYNTHASE"/>
    <property type="match status" value="1"/>
</dbReference>
<keyword evidence="4 8" id="KW-0460">Magnesium</keyword>
<comment type="catalytic activity">
    <reaction evidence="8">
        <text>6-carboxy-5,6,7,8-tetrahydropterin + H(+) = 7-carboxy-7-carbaguanine + NH4(+)</text>
        <dbReference type="Rhea" id="RHEA:27974"/>
        <dbReference type="ChEBI" id="CHEBI:15378"/>
        <dbReference type="ChEBI" id="CHEBI:28938"/>
        <dbReference type="ChEBI" id="CHEBI:61032"/>
        <dbReference type="ChEBI" id="CHEBI:61036"/>
        <dbReference type="EC" id="4.3.99.3"/>
    </reaction>
</comment>
<comment type="function">
    <text evidence="8">Catalyzes the complex heterocyclic radical-mediated conversion of 6-carboxy-5,6,7,8-tetrahydropterin (CPH4) to 7-carboxy-7-deazaguanine (CDG), a step common to the biosynthetic pathways of all 7-deazapurine-containing compounds.</text>
</comment>
<feature type="binding site" evidence="8">
    <location>
        <position position="71"/>
    </location>
    <ligand>
        <name>substrate</name>
    </ligand>
</feature>
<gene>
    <name evidence="8" type="primary">queE</name>
    <name evidence="10" type="ORF">HMPREF9282_00489</name>
</gene>
<feature type="binding site" evidence="8">
    <location>
        <begin position="35"/>
        <end position="37"/>
    </location>
    <ligand>
        <name>S-adenosyl-L-methionine</name>
        <dbReference type="ChEBI" id="CHEBI:59789"/>
    </ligand>
</feature>
<organism evidence="10 11">
    <name type="scientific">Veillonella seminalis ACS-216-V-Col6b</name>
    <dbReference type="NCBI Taxonomy" id="883156"/>
    <lineage>
        <taxon>Bacteria</taxon>
        <taxon>Bacillati</taxon>
        <taxon>Bacillota</taxon>
        <taxon>Negativicutes</taxon>
        <taxon>Veillonellales</taxon>
        <taxon>Veillonellaceae</taxon>
        <taxon>Veillonella</taxon>
    </lineage>
</organism>
<dbReference type="EMBL" id="AHAF01000003">
    <property type="protein sequence ID" value="EKU78692.1"/>
    <property type="molecule type" value="Genomic_DNA"/>
</dbReference>
<dbReference type="HOGENOM" id="CLU_066739_2_0_9"/>
<dbReference type="AlphaFoldDB" id="K9DIR7"/>
<dbReference type="GO" id="GO:0000287">
    <property type="term" value="F:magnesium ion binding"/>
    <property type="evidence" value="ECO:0007669"/>
    <property type="project" value="UniProtKB-UniRule"/>
</dbReference>
<comment type="caution">
    <text evidence="10">The sequence shown here is derived from an EMBL/GenBank/DDBJ whole genome shotgun (WGS) entry which is preliminary data.</text>
</comment>
<evidence type="ECO:0000256" key="2">
    <source>
        <dbReference type="ARBA" id="ARBA00022691"/>
    </source>
</evidence>
<feature type="binding site" evidence="8">
    <location>
        <position position="29"/>
    </location>
    <ligand>
        <name>[4Fe-4S] cluster</name>
        <dbReference type="ChEBI" id="CHEBI:49883"/>
        <note>4Fe-4S-S-AdoMet</note>
    </ligand>
</feature>
<comment type="pathway">
    <text evidence="8">Purine metabolism; 7-cyano-7-deazaguanine biosynthesis.</text>
</comment>
<name>K9DIR7_9FIRM</name>
<comment type="cofactor">
    <cofactor evidence="8">
        <name>Mg(2+)</name>
        <dbReference type="ChEBI" id="CHEBI:18420"/>
    </cofactor>
</comment>
<protein>
    <recommendedName>
        <fullName evidence="8">7-carboxy-7-deazaguanine synthase</fullName>
        <shortName evidence="8">CDG synthase</shortName>
        <ecNumber evidence="8">4.3.99.3</ecNumber>
    </recommendedName>
    <alternativeName>
        <fullName evidence="8">Queuosine biosynthesis protein QueE</fullName>
    </alternativeName>
</protein>
<evidence type="ECO:0000256" key="6">
    <source>
        <dbReference type="ARBA" id="ARBA00023014"/>
    </source>
</evidence>
<sequence>MNVIERFSSIEGEGTRQGSLCSFLRLYDCNLRCIYCDTTYSYGLDVEYDTQSAAAVAEDLKQMGNRYITITGGEPLLQAAEVEQLIDILSRETTPFGPYEFNIETNGSIIAPFQRDNVFYTYDYKCPDSSAEESMHPHLCEALTDKDVLKFVVSSFGDLQRMKEIVLTKQPKGHIFVSPVFGKIAPKEIVDYLLTNNLQQIRIQLQIHKFIWDPDAKGV</sequence>
<comment type="similarity">
    <text evidence="8">Belongs to the radical SAM superfamily. 7-carboxy-7-deazaguanine synthase family.</text>
</comment>
<dbReference type="InterPro" id="IPR058240">
    <property type="entry name" value="rSAM_sf"/>
</dbReference>
<dbReference type="SFLD" id="SFLDS00029">
    <property type="entry name" value="Radical_SAM"/>
    <property type="match status" value="1"/>
</dbReference>
<dbReference type="PANTHER" id="PTHR42836:SF1">
    <property type="entry name" value="7-CARBOXY-7-DEAZAGUANINE SYNTHASE"/>
    <property type="match status" value="1"/>
</dbReference>
<dbReference type="RefSeq" id="WP_006555389.1">
    <property type="nucleotide sequence ID" value="NZ_JH992936.1"/>
</dbReference>
<comment type="subunit">
    <text evidence="8">Homodimer.</text>
</comment>
<dbReference type="GO" id="GO:0016840">
    <property type="term" value="F:carbon-nitrogen lyase activity"/>
    <property type="evidence" value="ECO:0007669"/>
    <property type="project" value="UniProtKB-UniRule"/>
</dbReference>
<feature type="domain" description="Radical SAM core" evidence="9">
    <location>
        <begin position="16"/>
        <end position="214"/>
    </location>
</feature>
<evidence type="ECO:0000256" key="1">
    <source>
        <dbReference type="ARBA" id="ARBA00022485"/>
    </source>
</evidence>
<dbReference type="HAMAP" id="MF_00917">
    <property type="entry name" value="QueE"/>
    <property type="match status" value="1"/>
</dbReference>
<dbReference type="OrthoDB" id="9792276at2"/>
<keyword evidence="5 8" id="KW-0408">Iron</keyword>
<dbReference type="CDD" id="cd01335">
    <property type="entry name" value="Radical_SAM"/>
    <property type="match status" value="1"/>
</dbReference>
<evidence type="ECO:0000256" key="3">
    <source>
        <dbReference type="ARBA" id="ARBA00022723"/>
    </source>
</evidence>
<comment type="caution">
    <text evidence="8">Lacks conserved residue(s) required for the propagation of feature annotation.</text>
</comment>
<comment type="cofactor">
    <cofactor evidence="8">
        <name>S-adenosyl-L-methionine</name>
        <dbReference type="ChEBI" id="CHEBI:59789"/>
    </cofactor>
    <text evidence="8">Binds 1 S-adenosyl-L-methionine per subunit.</text>
</comment>
<keyword evidence="7 8" id="KW-0456">Lyase</keyword>
<dbReference type="STRING" id="883156.HMPREF9282_00489"/>
<feature type="binding site" evidence="8">
    <location>
        <position position="36"/>
    </location>
    <ligand>
        <name>[4Fe-4S] cluster</name>
        <dbReference type="ChEBI" id="CHEBI:49883"/>
        <note>4Fe-4S-S-AdoMet</note>
    </ligand>
</feature>
<proteinExistence type="inferred from homology"/>
<comment type="cofactor">
    <cofactor evidence="8">
        <name>[4Fe-4S] cluster</name>
        <dbReference type="ChEBI" id="CHEBI:49883"/>
    </cofactor>
    <text evidence="8">Binds 1 [4Fe-4S] cluster. The cluster is coordinated with 3 cysteines and an exchangeable S-adenosyl-L-methionine.</text>
</comment>